<name>A0A2P5EXT4_TREOI</name>
<accession>A0A2P5EXT4</accession>
<feature type="non-terminal residue" evidence="1">
    <location>
        <position position="1"/>
    </location>
</feature>
<reference evidence="2" key="1">
    <citation type="submission" date="2016-06" db="EMBL/GenBank/DDBJ databases">
        <title>Parallel loss of symbiosis genes in relatives of nitrogen-fixing non-legume Parasponia.</title>
        <authorList>
            <person name="Van Velzen R."/>
            <person name="Holmer R."/>
            <person name="Bu F."/>
            <person name="Rutten L."/>
            <person name="Van Zeijl A."/>
            <person name="Liu W."/>
            <person name="Santuari L."/>
            <person name="Cao Q."/>
            <person name="Sharma T."/>
            <person name="Shen D."/>
            <person name="Roswanjaya Y."/>
            <person name="Wardhani T."/>
            <person name="Kalhor M.S."/>
            <person name="Jansen J."/>
            <person name="Van den Hoogen J."/>
            <person name="Gungor B."/>
            <person name="Hartog M."/>
            <person name="Hontelez J."/>
            <person name="Verver J."/>
            <person name="Yang W.-C."/>
            <person name="Schijlen E."/>
            <person name="Repin R."/>
            <person name="Schilthuizen M."/>
            <person name="Schranz E."/>
            <person name="Heidstra R."/>
            <person name="Miyata K."/>
            <person name="Fedorova E."/>
            <person name="Kohlen W."/>
            <person name="Bisseling T."/>
            <person name="Smit S."/>
            <person name="Geurts R."/>
        </authorList>
    </citation>
    <scope>NUCLEOTIDE SEQUENCE [LARGE SCALE GENOMIC DNA]</scope>
    <source>
        <strain evidence="2">cv. RG33-2</strain>
    </source>
</reference>
<sequence length="79" mass="8425">PSLLPSRCSLLPLVDERQHTALSLTKPLRCLTADTTTWDQNAIIVGAPATTGVSPLQALTQNVLGAFLPASDFSCHIRL</sequence>
<protein>
    <submittedName>
        <fullName evidence="1">Uncharacterized protein</fullName>
    </submittedName>
</protein>
<dbReference type="EMBL" id="JXTC01000084">
    <property type="protein sequence ID" value="PON90347.1"/>
    <property type="molecule type" value="Genomic_DNA"/>
</dbReference>
<evidence type="ECO:0000313" key="2">
    <source>
        <dbReference type="Proteomes" id="UP000237000"/>
    </source>
</evidence>
<keyword evidence="2" id="KW-1185">Reference proteome</keyword>
<gene>
    <name evidence="1" type="ORF">TorRG33x02_138160</name>
</gene>
<proteinExistence type="predicted"/>
<organism evidence="1 2">
    <name type="scientific">Trema orientale</name>
    <name type="common">Charcoal tree</name>
    <name type="synonym">Celtis orientalis</name>
    <dbReference type="NCBI Taxonomy" id="63057"/>
    <lineage>
        <taxon>Eukaryota</taxon>
        <taxon>Viridiplantae</taxon>
        <taxon>Streptophyta</taxon>
        <taxon>Embryophyta</taxon>
        <taxon>Tracheophyta</taxon>
        <taxon>Spermatophyta</taxon>
        <taxon>Magnoliopsida</taxon>
        <taxon>eudicotyledons</taxon>
        <taxon>Gunneridae</taxon>
        <taxon>Pentapetalae</taxon>
        <taxon>rosids</taxon>
        <taxon>fabids</taxon>
        <taxon>Rosales</taxon>
        <taxon>Cannabaceae</taxon>
        <taxon>Trema</taxon>
    </lineage>
</organism>
<dbReference type="InParanoid" id="A0A2P5EXT4"/>
<evidence type="ECO:0000313" key="1">
    <source>
        <dbReference type="EMBL" id="PON90347.1"/>
    </source>
</evidence>
<dbReference type="AlphaFoldDB" id="A0A2P5EXT4"/>
<comment type="caution">
    <text evidence="1">The sequence shown here is derived from an EMBL/GenBank/DDBJ whole genome shotgun (WGS) entry which is preliminary data.</text>
</comment>
<dbReference type="Proteomes" id="UP000237000">
    <property type="component" value="Unassembled WGS sequence"/>
</dbReference>